<name>A0AAV5HG42_9ROSI</name>
<organism evidence="1 2">
    <name type="scientific">Rubroshorea leprosula</name>
    <dbReference type="NCBI Taxonomy" id="152421"/>
    <lineage>
        <taxon>Eukaryota</taxon>
        <taxon>Viridiplantae</taxon>
        <taxon>Streptophyta</taxon>
        <taxon>Embryophyta</taxon>
        <taxon>Tracheophyta</taxon>
        <taxon>Spermatophyta</taxon>
        <taxon>Magnoliopsida</taxon>
        <taxon>eudicotyledons</taxon>
        <taxon>Gunneridae</taxon>
        <taxon>Pentapetalae</taxon>
        <taxon>rosids</taxon>
        <taxon>malvids</taxon>
        <taxon>Malvales</taxon>
        <taxon>Dipterocarpaceae</taxon>
        <taxon>Rubroshorea</taxon>
    </lineage>
</organism>
<gene>
    <name evidence="1" type="ORF">SLEP1_g422</name>
</gene>
<accession>A0AAV5HG42</accession>
<evidence type="ECO:0000313" key="2">
    <source>
        <dbReference type="Proteomes" id="UP001054252"/>
    </source>
</evidence>
<sequence>MIATCFSLLDGCCAFNNLVTEPAIIHLPSSFKLLSCVLTSPNVPLTSSGAGKKPEIKARLTQEFGTLVDCCRRSAFLSNHNMCSDKYFSVQDSTHCNQRSPGGRAPPLHPPGFRAQMQVCNKLSFSSHVTC</sequence>
<dbReference type="Proteomes" id="UP001054252">
    <property type="component" value="Unassembled WGS sequence"/>
</dbReference>
<keyword evidence="2" id="KW-1185">Reference proteome</keyword>
<proteinExistence type="predicted"/>
<comment type="caution">
    <text evidence="1">The sequence shown here is derived from an EMBL/GenBank/DDBJ whole genome shotgun (WGS) entry which is preliminary data.</text>
</comment>
<protein>
    <submittedName>
        <fullName evidence="1">Uncharacterized protein</fullName>
    </submittedName>
</protein>
<dbReference type="AlphaFoldDB" id="A0AAV5HG42"/>
<reference evidence="1 2" key="1">
    <citation type="journal article" date="2021" name="Commun. Biol.">
        <title>The genome of Shorea leprosula (Dipterocarpaceae) highlights the ecological relevance of drought in aseasonal tropical rainforests.</title>
        <authorList>
            <person name="Ng K.K.S."/>
            <person name="Kobayashi M.J."/>
            <person name="Fawcett J.A."/>
            <person name="Hatakeyama M."/>
            <person name="Paape T."/>
            <person name="Ng C.H."/>
            <person name="Ang C.C."/>
            <person name="Tnah L.H."/>
            <person name="Lee C.T."/>
            <person name="Nishiyama T."/>
            <person name="Sese J."/>
            <person name="O'Brien M.J."/>
            <person name="Copetti D."/>
            <person name="Mohd Noor M.I."/>
            <person name="Ong R.C."/>
            <person name="Putra M."/>
            <person name="Sireger I.Z."/>
            <person name="Indrioko S."/>
            <person name="Kosugi Y."/>
            <person name="Izuno A."/>
            <person name="Isagi Y."/>
            <person name="Lee S.L."/>
            <person name="Shimizu K.K."/>
        </authorList>
    </citation>
    <scope>NUCLEOTIDE SEQUENCE [LARGE SCALE GENOMIC DNA]</scope>
    <source>
        <strain evidence="1">214</strain>
    </source>
</reference>
<dbReference type="EMBL" id="BPVZ01000001">
    <property type="protein sequence ID" value="GKU85800.1"/>
    <property type="molecule type" value="Genomic_DNA"/>
</dbReference>
<evidence type="ECO:0000313" key="1">
    <source>
        <dbReference type="EMBL" id="GKU85800.1"/>
    </source>
</evidence>